<dbReference type="InterPro" id="IPR052442">
    <property type="entry name" value="Env_Response_Regulator"/>
</dbReference>
<dbReference type="Proteomes" id="UP000195402">
    <property type="component" value="Unassembled WGS sequence"/>
</dbReference>
<sequence length="290" mass="32808">MATISLTRSSEIFGFSAMFNSEKKVLQKKLKIQPNGKEYQKGNKQSTNTTGTKLLNSEVGQKPSFCKGKRAFAEISESKSVLTHVDHLEGVNRVNYQKRQKIDNVKPVTTTTAPCVNGSRGSVNCQGSRLNDLTRPSSVDSTGRFSSKDNRQSPRPATPTTGDACGEGKEVIDHDAQMSPRKALRAAMLRTRFADTILKARNTLLFKGEKDDSLRMQHEKELFEKKQQEDKIRVAAEVALKKSQEAKLKKQREREREASRIALEKMKKTIEIYEWQDIMRDFEMLISPQP</sequence>
<dbReference type="PANTHER" id="PTHR46136:SF19">
    <property type="entry name" value="TRANSCRIPTION FACTOR GTE12"/>
    <property type="match status" value="1"/>
</dbReference>
<dbReference type="AlphaFoldDB" id="A0A200Q2U1"/>
<proteinExistence type="predicted"/>
<feature type="region of interest" description="Disordered" evidence="1">
    <location>
        <begin position="117"/>
        <end position="168"/>
    </location>
</feature>
<reference evidence="2 3" key="1">
    <citation type="journal article" date="2017" name="Mol. Plant">
        <title>The Genome of Medicinal Plant Macleaya cordata Provides New Insights into Benzylisoquinoline Alkaloids Metabolism.</title>
        <authorList>
            <person name="Liu X."/>
            <person name="Liu Y."/>
            <person name="Huang P."/>
            <person name="Ma Y."/>
            <person name="Qing Z."/>
            <person name="Tang Q."/>
            <person name="Cao H."/>
            <person name="Cheng P."/>
            <person name="Zheng Y."/>
            <person name="Yuan Z."/>
            <person name="Zhou Y."/>
            <person name="Liu J."/>
            <person name="Tang Z."/>
            <person name="Zhuo Y."/>
            <person name="Zhang Y."/>
            <person name="Yu L."/>
            <person name="Huang J."/>
            <person name="Yang P."/>
            <person name="Peng Q."/>
            <person name="Zhang J."/>
            <person name="Jiang W."/>
            <person name="Zhang Z."/>
            <person name="Lin K."/>
            <person name="Ro D.K."/>
            <person name="Chen X."/>
            <person name="Xiong X."/>
            <person name="Shang Y."/>
            <person name="Huang S."/>
            <person name="Zeng J."/>
        </authorList>
    </citation>
    <scope>NUCLEOTIDE SEQUENCE [LARGE SCALE GENOMIC DNA]</scope>
    <source>
        <strain evidence="3">cv. BLH2017</strain>
        <tissue evidence="2">Root</tissue>
    </source>
</reference>
<feature type="compositionally biased region" description="Polar residues" evidence="1">
    <location>
        <begin position="117"/>
        <end position="145"/>
    </location>
</feature>
<gene>
    <name evidence="2" type="ORF">BVC80_8529g2</name>
</gene>
<name>A0A200Q2U1_MACCD</name>
<evidence type="ECO:0000313" key="3">
    <source>
        <dbReference type="Proteomes" id="UP000195402"/>
    </source>
</evidence>
<evidence type="ECO:0000313" key="2">
    <source>
        <dbReference type="EMBL" id="OVA04788.1"/>
    </source>
</evidence>
<protein>
    <submittedName>
        <fullName evidence="2">Uncharacterized protein</fullName>
    </submittedName>
</protein>
<keyword evidence="3" id="KW-1185">Reference proteome</keyword>
<dbReference type="STRING" id="56857.A0A200Q2U1"/>
<comment type="caution">
    <text evidence="2">The sequence shown here is derived from an EMBL/GenBank/DDBJ whole genome shotgun (WGS) entry which is preliminary data.</text>
</comment>
<dbReference type="OrthoDB" id="21449at2759"/>
<dbReference type="EMBL" id="MVGT01003263">
    <property type="protein sequence ID" value="OVA04788.1"/>
    <property type="molecule type" value="Genomic_DNA"/>
</dbReference>
<dbReference type="InParanoid" id="A0A200Q2U1"/>
<dbReference type="PANTHER" id="PTHR46136">
    <property type="entry name" value="TRANSCRIPTION FACTOR GTE8"/>
    <property type="match status" value="1"/>
</dbReference>
<evidence type="ECO:0000256" key="1">
    <source>
        <dbReference type="SAM" id="MobiDB-lite"/>
    </source>
</evidence>
<organism evidence="2 3">
    <name type="scientific">Macleaya cordata</name>
    <name type="common">Five-seeded plume-poppy</name>
    <name type="synonym">Bocconia cordata</name>
    <dbReference type="NCBI Taxonomy" id="56857"/>
    <lineage>
        <taxon>Eukaryota</taxon>
        <taxon>Viridiplantae</taxon>
        <taxon>Streptophyta</taxon>
        <taxon>Embryophyta</taxon>
        <taxon>Tracheophyta</taxon>
        <taxon>Spermatophyta</taxon>
        <taxon>Magnoliopsida</taxon>
        <taxon>Ranunculales</taxon>
        <taxon>Papaveraceae</taxon>
        <taxon>Papaveroideae</taxon>
        <taxon>Macleaya</taxon>
    </lineage>
</organism>
<accession>A0A200Q2U1</accession>